<evidence type="ECO:0000313" key="1">
    <source>
        <dbReference type="EMBL" id="ADO98002.1"/>
    </source>
</evidence>
<evidence type="ECO:0000313" key="2">
    <source>
        <dbReference type="Proteomes" id="UP000006526"/>
    </source>
</evidence>
<gene>
    <name evidence="1" type="ORF">SSSM5_068</name>
</gene>
<dbReference type="EMBL" id="GU071097">
    <property type="protein sequence ID" value="ADO98002.1"/>
    <property type="molecule type" value="Genomic_DNA"/>
</dbReference>
<dbReference type="OrthoDB" id="26056at10239"/>
<name>E3SKA8_9CAUD</name>
<dbReference type="Proteomes" id="UP000006526">
    <property type="component" value="Segment"/>
</dbReference>
<dbReference type="KEGG" id="vg:10329297"/>
<accession>E3SKA8</accession>
<reference evidence="1 2" key="1">
    <citation type="journal article" date="2010" name="Environ. Microbiol.">
        <title>Genomic analysis of oceanic cyanobacterial myoviruses compared with T4-like myoviruses from diverse hosts and environments.</title>
        <authorList>
            <person name="Sullivan M.B."/>
            <person name="Huang K.H."/>
            <person name="Ignacio-Espinoza J.C."/>
            <person name="Berlin A.M."/>
            <person name="Kelly L."/>
            <person name="Weigele P.R."/>
            <person name="DeFrancesco A.S."/>
            <person name="Kern S.E."/>
            <person name="Thompson L.R."/>
            <person name="Young S."/>
            <person name="Yandava C."/>
            <person name="Fu R."/>
            <person name="Krastins B."/>
            <person name="Chase M."/>
            <person name="Sarracino D."/>
            <person name="Osburne M.S."/>
            <person name="Henn M.R."/>
            <person name="Chisholm S.W."/>
        </authorList>
    </citation>
    <scope>NUCLEOTIDE SEQUENCE [LARGE SCALE GENOMIC DNA]</scope>
    <source>
        <strain evidence="1">8102-12</strain>
    </source>
</reference>
<sequence>MNNFQLLELSNEIQEHISVAGELWELSDFEITALCGIVADAFSSRGISMQQTLGGKND</sequence>
<proteinExistence type="predicted"/>
<keyword evidence="2" id="KW-1185">Reference proteome</keyword>
<dbReference type="RefSeq" id="YP_004324671.1">
    <property type="nucleotide sequence ID" value="NC_015289.1"/>
</dbReference>
<organism evidence="1 2">
    <name type="scientific">Synechococcus phage S-SSM5</name>
    <dbReference type="NCBI Taxonomy" id="445685"/>
    <lineage>
        <taxon>Viruses</taxon>
        <taxon>Duplodnaviria</taxon>
        <taxon>Heunggongvirae</taxon>
        <taxon>Uroviricota</taxon>
        <taxon>Caudoviricetes</taxon>
        <taxon>Pantevenvirales</taxon>
        <taxon>Kyanoviridae</taxon>
        <taxon>Glaucusvirus</taxon>
        <taxon>Glaucusvirus ssm5</taxon>
    </lineage>
</organism>
<dbReference type="GeneID" id="10329297"/>
<protein>
    <submittedName>
        <fullName evidence="1">Uncharacterized protein</fullName>
    </submittedName>
</protein>